<feature type="compositionally biased region" description="Basic and acidic residues" evidence="2">
    <location>
        <begin position="57"/>
        <end position="66"/>
    </location>
</feature>
<dbReference type="Pfam" id="PF09250">
    <property type="entry name" value="Prim-Pol"/>
    <property type="match status" value="1"/>
</dbReference>
<dbReference type="PANTHER" id="PTHR35372:SF2">
    <property type="entry name" value="SF3 HELICASE DOMAIN-CONTAINING PROTEIN"/>
    <property type="match status" value="1"/>
</dbReference>
<feature type="region of interest" description="Disordered" evidence="2">
    <location>
        <begin position="182"/>
        <end position="256"/>
    </location>
</feature>
<accession>A0A1Y1IL64</accession>
<dbReference type="GO" id="GO:0016787">
    <property type="term" value="F:hydrolase activity"/>
    <property type="evidence" value="ECO:0007669"/>
    <property type="project" value="UniProtKB-KW"/>
</dbReference>
<dbReference type="AlphaFoldDB" id="A0A1Y1IL64"/>
<evidence type="ECO:0000256" key="2">
    <source>
        <dbReference type="SAM" id="MobiDB-lite"/>
    </source>
</evidence>
<feature type="region of interest" description="Disordered" evidence="2">
    <location>
        <begin position="1043"/>
        <end position="1072"/>
    </location>
</feature>
<evidence type="ECO:0000256" key="1">
    <source>
        <dbReference type="ARBA" id="ARBA00022801"/>
    </source>
</evidence>
<evidence type="ECO:0000313" key="4">
    <source>
        <dbReference type="EMBL" id="GAQ91544.1"/>
    </source>
</evidence>
<feature type="compositionally biased region" description="Basic and acidic residues" evidence="2">
    <location>
        <begin position="110"/>
        <end position="119"/>
    </location>
</feature>
<reference evidence="4 5" key="1">
    <citation type="journal article" date="2014" name="Nat. Commun.">
        <title>Klebsormidium flaccidum genome reveals primary factors for plant terrestrial adaptation.</title>
        <authorList>
            <person name="Hori K."/>
            <person name="Maruyama F."/>
            <person name="Fujisawa T."/>
            <person name="Togashi T."/>
            <person name="Yamamoto N."/>
            <person name="Seo M."/>
            <person name="Sato S."/>
            <person name="Yamada T."/>
            <person name="Mori H."/>
            <person name="Tajima N."/>
            <person name="Moriyama T."/>
            <person name="Ikeuchi M."/>
            <person name="Watanabe M."/>
            <person name="Wada H."/>
            <person name="Kobayashi K."/>
            <person name="Saito M."/>
            <person name="Masuda T."/>
            <person name="Sasaki-Sekimoto Y."/>
            <person name="Mashiguchi K."/>
            <person name="Awai K."/>
            <person name="Shimojima M."/>
            <person name="Masuda S."/>
            <person name="Iwai M."/>
            <person name="Nobusawa T."/>
            <person name="Narise T."/>
            <person name="Kondo S."/>
            <person name="Saito H."/>
            <person name="Sato R."/>
            <person name="Murakawa M."/>
            <person name="Ihara Y."/>
            <person name="Oshima-Yamada Y."/>
            <person name="Ohtaka K."/>
            <person name="Satoh M."/>
            <person name="Sonobe K."/>
            <person name="Ishii M."/>
            <person name="Ohtani R."/>
            <person name="Kanamori-Sato M."/>
            <person name="Honoki R."/>
            <person name="Miyazaki D."/>
            <person name="Mochizuki H."/>
            <person name="Umetsu J."/>
            <person name="Higashi K."/>
            <person name="Shibata D."/>
            <person name="Kamiya Y."/>
            <person name="Sato N."/>
            <person name="Nakamura Y."/>
            <person name="Tabata S."/>
            <person name="Ida S."/>
            <person name="Kurokawa K."/>
            <person name="Ohta H."/>
        </authorList>
    </citation>
    <scope>NUCLEOTIDE SEQUENCE [LARGE SCALE GENOMIC DNA]</scope>
    <source>
        <strain evidence="4 5">NIES-2285</strain>
    </source>
</reference>
<sequence>MRSSTETEALKTLSDPCTTLFDGALSFIRFNKDGRQEGGLHGLHDPSQFDAFLRKRRAEEAARSERGASQSVQPLEVAPPSDALMESPTPLPAAAESPPSMGDAASGERCVQRSEEPRTDQNTGGGAANSGGADVSMRDPPLQHANEQWEWEMFGPPLPPDDDGDLGWDLEDEFEDKCTITVYPGRKSDPVQDEGVEGEVQPGRPTSPEAGSCNRGANGEVSGGNREEEDGSSNVPPATKKVRAASVKSDECSNTSCGSAPITITMAAGQLRAQGYLVFSVDITWDEGKRKKAVSWPSGWPSTTLNSGTVRNSDNGLAINTTACDLLGLDIDVQDSGLESWEALQRAHGTKDAPTVRTGSGGLHLYYSHSKSIAAGLSDSTPTSFVKLYLEQEGGAVSMIGVDMRGKGKSSCLIAPGSSYMDATGARVGYELTNGSELPPVTDLPPLPSWLIDLVNRRASLEALWKEQERWQAEGKKRAVGARGGGASEPASASSEPDLASTELQQEVVRALKAMLSKWGDNTSIFHGAKPSSTGAGVIYDFRNAPGGRKACPYFAAMCGGVHDSNNFGLWRRGAEITYLCYGESCKTVSRTSAIRLGMLPLPIAAAFGDSQPLNSKRNHLYLDRTLFPLSFLRDNLSVMKGDVGCAIILERLYFRTGLKFAFTASGSYYWNGRCWAKDESGGRIMRVLREELAKIQTAYVRDSQRGSEKKGSVGGLEIGEFDSEEGGEDAEGDLPTISDMLGVGLKRGGKEKLVNVNFNAKMSNVVSTCKEYFFQADFKALLDVQKDFWATANGVIDLRSGALLPHHPRFMNSQVIDWPYPACGVSHPRGAMVQFLEDIMHLAGEDGPSALEHLQVLLGYGLTGHTSNQLVLCTNYLPKTDKTWSVALRRRLQLVCFLKRYFSPHEKGYDPNNPLHGPVDTRLLATLTTEPNMQELLAWLVAGAVKWYQNGQQLYPMPKRSEQALREYEEENDDFEAFVRNSCIVGEDLFISTKAALEAYHDPQRKVDGTFVSNCSALKNKSLKVVMINHGYKGPGKPSELGLGGEYTGSQERGYRGLALKPPGQSLGELS</sequence>
<keyword evidence="1" id="KW-0378">Hydrolase</keyword>
<feature type="region of interest" description="Disordered" evidence="2">
    <location>
        <begin position="54"/>
        <end position="138"/>
    </location>
</feature>
<dbReference type="Proteomes" id="UP000054558">
    <property type="component" value="Unassembled WGS sequence"/>
</dbReference>
<dbReference type="SMART" id="SM00943">
    <property type="entry name" value="Prim-Pol"/>
    <property type="match status" value="1"/>
</dbReference>
<proteinExistence type="predicted"/>
<protein>
    <recommendedName>
        <fullName evidence="3">DNA primase/polymerase bifunctional N-terminal domain-containing protein</fullName>
    </recommendedName>
</protein>
<name>A0A1Y1IL64_KLENI</name>
<keyword evidence="5" id="KW-1185">Reference proteome</keyword>
<evidence type="ECO:0000313" key="5">
    <source>
        <dbReference type="Proteomes" id="UP000054558"/>
    </source>
</evidence>
<feature type="region of interest" description="Disordered" evidence="2">
    <location>
        <begin position="707"/>
        <end position="733"/>
    </location>
</feature>
<feature type="domain" description="DNA primase/polymerase bifunctional N-terminal" evidence="3">
    <location>
        <begin position="268"/>
        <end position="451"/>
    </location>
</feature>
<dbReference type="PANTHER" id="PTHR35372">
    <property type="entry name" value="ATP BINDING PROTEIN-RELATED"/>
    <property type="match status" value="1"/>
</dbReference>
<evidence type="ECO:0000259" key="3">
    <source>
        <dbReference type="SMART" id="SM00943"/>
    </source>
</evidence>
<feature type="compositionally biased region" description="Acidic residues" evidence="2">
    <location>
        <begin position="720"/>
        <end position="733"/>
    </location>
</feature>
<gene>
    <name evidence="4" type="ORF">KFL_008030065</name>
</gene>
<dbReference type="SUPFAM" id="SSF56747">
    <property type="entry name" value="Prim-pol domain"/>
    <property type="match status" value="1"/>
</dbReference>
<dbReference type="InterPro" id="IPR014818">
    <property type="entry name" value="Phage/plasmid_primase_P4_C"/>
</dbReference>
<dbReference type="Pfam" id="PF08706">
    <property type="entry name" value="D5_N"/>
    <property type="match status" value="1"/>
</dbReference>
<dbReference type="InterPro" id="IPR015330">
    <property type="entry name" value="DNA_primase/pol_bifunc_N"/>
</dbReference>
<organism evidence="4 5">
    <name type="scientific">Klebsormidium nitens</name>
    <name type="common">Green alga</name>
    <name type="synonym">Ulothrix nitens</name>
    <dbReference type="NCBI Taxonomy" id="105231"/>
    <lineage>
        <taxon>Eukaryota</taxon>
        <taxon>Viridiplantae</taxon>
        <taxon>Streptophyta</taxon>
        <taxon>Klebsormidiophyceae</taxon>
        <taxon>Klebsormidiales</taxon>
        <taxon>Klebsormidiaceae</taxon>
        <taxon>Klebsormidium</taxon>
    </lineage>
</organism>
<dbReference type="InterPro" id="IPR051620">
    <property type="entry name" value="ORF904-like_C"/>
</dbReference>
<feature type="region of interest" description="Disordered" evidence="2">
    <location>
        <begin position="475"/>
        <end position="500"/>
    </location>
</feature>
<feature type="compositionally biased region" description="Low complexity" evidence="2">
    <location>
        <begin position="488"/>
        <end position="497"/>
    </location>
</feature>
<dbReference type="EMBL" id="DF237752">
    <property type="protein sequence ID" value="GAQ91544.1"/>
    <property type="molecule type" value="Genomic_DNA"/>
</dbReference>